<proteinExistence type="predicted"/>
<keyword evidence="2" id="KW-1185">Reference proteome</keyword>
<evidence type="ECO:0000313" key="1">
    <source>
        <dbReference type="EMBL" id="OMJ82208.1"/>
    </source>
</evidence>
<dbReference type="EMBL" id="MPUH01000349">
    <property type="protein sequence ID" value="OMJ82208.1"/>
    <property type="molecule type" value="Genomic_DNA"/>
</dbReference>
<evidence type="ECO:0000313" key="2">
    <source>
        <dbReference type="Proteomes" id="UP000187209"/>
    </source>
</evidence>
<name>A0A1R2BZK4_9CILI</name>
<reference evidence="1 2" key="1">
    <citation type="submission" date="2016-11" db="EMBL/GenBank/DDBJ databases">
        <title>The macronuclear genome of Stentor coeruleus: a giant cell with tiny introns.</title>
        <authorList>
            <person name="Slabodnick M."/>
            <person name="Ruby J.G."/>
            <person name="Reiff S.B."/>
            <person name="Swart E.C."/>
            <person name="Gosai S."/>
            <person name="Prabakaran S."/>
            <person name="Witkowska E."/>
            <person name="Larue G.E."/>
            <person name="Fisher S."/>
            <person name="Freeman R.M."/>
            <person name="Gunawardena J."/>
            <person name="Chu W."/>
            <person name="Stover N.A."/>
            <person name="Gregory B.D."/>
            <person name="Nowacki M."/>
            <person name="Derisi J."/>
            <person name="Roy S.W."/>
            <person name="Marshall W.F."/>
            <person name="Sood P."/>
        </authorList>
    </citation>
    <scope>NUCLEOTIDE SEQUENCE [LARGE SCALE GENOMIC DNA]</scope>
    <source>
        <strain evidence="1">WM001</strain>
    </source>
</reference>
<gene>
    <name evidence="1" type="ORF">SteCoe_17169</name>
</gene>
<comment type="caution">
    <text evidence="1">The sequence shown here is derived from an EMBL/GenBank/DDBJ whole genome shotgun (WGS) entry which is preliminary data.</text>
</comment>
<sequence length="288" mass="34025">MGKCLSKEAKLAKISRLTLQEYIENIKRATSQRRMTLVLFQNLSNLVDHVEMEKAEVVDNIIEQKQFIKIIKETVDINSSKIYSEYHRYFNARKAFRSNTEYLKDYIDTIISQVSSLNINIKRFPYKLSTKYLITESVYAKSLQYYSSSRKINKVLRKSMIQAFKNREKWSESVQKDQAIDIIKFMLEYWKKLFRKNDIENFSELIQAKGFEGECIMMEFKVNECDAFLGLDDLGFYSKTHIDESVEEFQKVYFGYMNRAVSKLDTSINCKDFGSFGLLKLKEMQSYI</sequence>
<dbReference type="Proteomes" id="UP000187209">
    <property type="component" value="Unassembled WGS sequence"/>
</dbReference>
<accession>A0A1R2BZK4</accession>
<dbReference type="AlphaFoldDB" id="A0A1R2BZK4"/>
<protein>
    <submittedName>
        <fullName evidence="1">Uncharacterized protein</fullName>
    </submittedName>
</protein>
<organism evidence="1 2">
    <name type="scientific">Stentor coeruleus</name>
    <dbReference type="NCBI Taxonomy" id="5963"/>
    <lineage>
        <taxon>Eukaryota</taxon>
        <taxon>Sar</taxon>
        <taxon>Alveolata</taxon>
        <taxon>Ciliophora</taxon>
        <taxon>Postciliodesmatophora</taxon>
        <taxon>Heterotrichea</taxon>
        <taxon>Heterotrichida</taxon>
        <taxon>Stentoridae</taxon>
        <taxon>Stentor</taxon>
    </lineage>
</organism>